<feature type="compositionally biased region" description="Acidic residues" evidence="1">
    <location>
        <begin position="63"/>
        <end position="90"/>
    </location>
</feature>
<dbReference type="Proteomes" id="UP000053989">
    <property type="component" value="Unassembled WGS sequence"/>
</dbReference>
<keyword evidence="3" id="KW-1185">Reference proteome</keyword>
<sequence length="100" mass="11009">MTGIHFIFADRDMFARFAGIGIGHKPQYDIPTIIEYFDEDAVEDESDDMFHAGKKPDGTNPDVDLDGDSDADSGSTSDDDDNNRELDDSDGSGYESGFEF</sequence>
<dbReference type="OrthoDB" id="2692053at2759"/>
<organism evidence="2 3">
    <name type="scientific">Scleroderma citrinum Foug A</name>
    <dbReference type="NCBI Taxonomy" id="1036808"/>
    <lineage>
        <taxon>Eukaryota</taxon>
        <taxon>Fungi</taxon>
        <taxon>Dikarya</taxon>
        <taxon>Basidiomycota</taxon>
        <taxon>Agaricomycotina</taxon>
        <taxon>Agaricomycetes</taxon>
        <taxon>Agaricomycetidae</taxon>
        <taxon>Boletales</taxon>
        <taxon>Sclerodermatineae</taxon>
        <taxon>Sclerodermataceae</taxon>
        <taxon>Scleroderma</taxon>
    </lineage>
</organism>
<reference evidence="2 3" key="1">
    <citation type="submission" date="2014-04" db="EMBL/GenBank/DDBJ databases">
        <authorList>
            <consortium name="DOE Joint Genome Institute"/>
            <person name="Kuo A."/>
            <person name="Kohler A."/>
            <person name="Nagy L.G."/>
            <person name="Floudas D."/>
            <person name="Copeland A."/>
            <person name="Barry K.W."/>
            <person name="Cichocki N."/>
            <person name="Veneault-Fourrey C."/>
            <person name="LaButti K."/>
            <person name="Lindquist E.A."/>
            <person name="Lipzen A."/>
            <person name="Lundell T."/>
            <person name="Morin E."/>
            <person name="Murat C."/>
            <person name="Sun H."/>
            <person name="Tunlid A."/>
            <person name="Henrissat B."/>
            <person name="Grigoriev I.V."/>
            <person name="Hibbett D.S."/>
            <person name="Martin F."/>
            <person name="Nordberg H.P."/>
            <person name="Cantor M.N."/>
            <person name="Hua S.X."/>
        </authorList>
    </citation>
    <scope>NUCLEOTIDE SEQUENCE [LARGE SCALE GENOMIC DNA]</scope>
    <source>
        <strain evidence="2 3">Foug A</strain>
    </source>
</reference>
<dbReference type="InParanoid" id="A0A0C3A7L6"/>
<evidence type="ECO:0000313" key="3">
    <source>
        <dbReference type="Proteomes" id="UP000053989"/>
    </source>
</evidence>
<feature type="compositionally biased region" description="Basic and acidic residues" evidence="1">
    <location>
        <begin position="48"/>
        <end position="57"/>
    </location>
</feature>
<feature type="region of interest" description="Disordered" evidence="1">
    <location>
        <begin position="39"/>
        <end position="100"/>
    </location>
</feature>
<evidence type="ECO:0000256" key="1">
    <source>
        <dbReference type="SAM" id="MobiDB-lite"/>
    </source>
</evidence>
<gene>
    <name evidence="2" type="ORF">SCLCIDRAFT_26226</name>
</gene>
<dbReference type="HOGENOM" id="CLU_2307722_0_0_1"/>
<reference evidence="3" key="2">
    <citation type="submission" date="2015-01" db="EMBL/GenBank/DDBJ databases">
        <title>Evolutionary Origins and Diversification of the Mycorrhizal Mutualists.</title>
        <authorList>
            <consortium name="DOE Joint Genome Institute"/>
            <consortium name="Mycorrhizal Genomics Consortium"/>
            <person name="Kohler A."/>
            <person name="Kuo A."/>
            <person name="Nagy L.G."/>
            <person name="Floudas D."/>
            <person name="Copeland A."/>
            <person name="Barry K.W."/>
            <person name="Cichocki N."/>
            <person name="Veneault-Fourrey C."/>
            <person name="LaButti K."/>
            <person name="Lindquist E.A."/>
            <person name="Lipzen A."/>
            <person name="Lundell T."/>
            <person name="Morin E."/>
            <person name="Murat C."/>
            <person name="Riley R."/>
            <person name="Ohm R."/>
            <person name="Sun H."/>
            <person name="Tunlid A."/>
            <person name="Henrissat B."/>
            <person name="Grigoriev I.V."/>
            <person name="Hibbett D.S."/>
            <person name="Martin F."/>
        </authorList>
    </citation>
    <scope>NUCLEOTIDE SEQUENCE [LARGE SCALE GENOMIC DNA]</scope>
    <source>
        <strain evidence="3">Foug A</strain>
    </source>
</reference>
<name>A0A0C3A7L6_9AGAM</name>
<proteinExistence type="predicted"/>
<accession>A0A0C3A7L6</accession>
<evidence type="ECO:0000313" key="2">
    <source>
        <dbReference type="EMBL" id="KIM60857.1"/>
    </source>
</evidence>
<dbReference type="AlphaFoldDB" id="A0A0C3A7L6"/>
<protein>
    <submittedName>
        <fullName evidence="2">Uncharacterized protein</fullName>
    </submittedName>
</protein>
<dbReference type="EMBL" id="KN822057">
    <property type="protein sequence ID" value="KIM60857.1"/>
    <property type="molecule type" value="Genomic_DNA"/>
</dbReference>